<keyword evidence="3 9" id="KW-0109">Calcium transport</keyword>
<evidence type="ECO:0000256" key="1">
    <source>
        <dbReference type="ARBA" id="ARBA00004127"/>
    </source>
</evidence>
<evidence type="ECO:0000256" key="8">
    <source>
        <dbReference type="ARBA" id="ARBA00023136"/>
    </source>
</evidence>
<evidence type="ECO:0000256" key="5">
    <source>
        <dbReference type="ARBA" id="ARBA00022837"/>
    </source>
</evidence>
<comment type="similarity">
    <text evidence="9">Belongs to the Ca(2+):cation antiporter (CaCA) (TC 2.A.19) family.</text>
</comment>
<dbReference type="NCBIfam" id="TIGR00378">
    <property type="entry name" value="cax"/>
    <property type="match status" value="1"/>
</dbReference>
<keyword evidence="5 9" id="KW-0106">Calcium</keyword>
<protein>
    <recommendedName>
        <fullName evidence="9">Ca(2+)/H(+) antiporter</fullName>
    </recommendedName>
</protein>
<evidence type="ECO:0000256" key="7">
    <source>
        <dbReference type="ARBA" id="ARBA00023065"/>
    </source>
</evidence>
<feature type="domain" description="Sodium/calcium exchanger membrane region" evidence="10">
    <location>
        <begin position="32"/>
        <end position="189"/>
    </location>
</feature>
<dbReference type="InterPro" id="IPR004837">
    <property type="entry name" value="NaCa_Exmemb"/>
</dbReference>
<comment type="caution">
    <text evidence="11">The sequence shown here is derived from an EMBL/GenBank/DDBJ whole genome shotgun (WGS) entry which is preliminary data.</text>
</comment>
<dbReference type="AlphaFoldDB" id="A0A8J6N3E9"/>
<dbReference type="Pfam" id="PF01699">
    <property type="entry name" value="Na_Ca_ex"/>
    <property type="match status" value="2"/>
</dbReference>
<name>A0A8J6N3E9_9DELT</name>
<dbReference type="InterPro" id="IPR004713">
    <property type="entry name" value="CaH_exchang"/>
</dbReference>
<keyword evidence="8 9" id="KW-0472">Membrane</keyword>
<dbReference type="Proteomes" id="UP000650524">
    <property type="component" value="Unassembled WGS sequence"/>
</dbReference>
<keyword evidence="9" id="KW-0050">Antiport</keyword>
<feature type="transmembrane region" description="Helical" evidence="9">
    <location>
        <begin position="169"/>
        <end position="190"/>
    </location>
</feature>
<evidence type="ECO:0000256" key="6">
    <source>
        <dbReference type="ARBA" id="ARBA00022989"/>
    </source>
</evidence>
<feature type="transmembrane region" description="Helical" evidence="9">
    <location>
        <begin position="95"/>
        <end position="118"/>
    </location>
</feature>
<dbReference type="GO" id="GO:0006874">
    <property type="term" value="P:intracellular calcium ion homeostasis"/>
    <property type="evidence" value="ECO:0007669"/>
    <property type="project" value="TreeGrafter"/>
</dbReference>
<feature type="domain" description="Sodium/calcium exchanger membrane region" evidence="10">
    <location>
        <begin position="221"/>
        <end position="362"/>
    </location>
</feature>
<proteinExistence type="inferred from homology"/>
<keyword evidence="4 9" id="KW-0812">Transmembrane</keyword>
<feature type="transmembrane region" description="Helical" evidence="9">
    <location>
        <begin position="345"/>
        <end position="363"/>
    </location>
</feature>
<dbReference type="PANTHER" id="PTHR31503">
    <property type="entry name" value="VACUOLAR CALCIUM ION TRANSPORTER"/>
    <property type="match status" value="1"/>
</dbReference>
<evidence type="ECO:0000313" key="12">
    <source>
        <dbReference type="Proteomes" id="UP000650524"/>
    </source>
</evidence>
<feature type="non-terminal residue" evidence="11">
    <location>
        <position position="369"/>
    </location>
</feature>
<keyword evidence="6 9" id="KW-1133">Transmembrane helix</keyword>
<dbReference type="InterPro" id="IPR044880">
    <property type="entry name" value="NCX_ion-bd_dom_sf"/>
</dbReference>
<gene>
    <name evidence="11" type="primary">cax</name>
    <name evidence="11" type="ORF">H8E19_18280</name>
</gene>
<dbReference type="InterPro" id="IPR004798">
    <property type="entry name" value="CAX-like"/>
</dbReference>
<dbReference type="GO" id="GO:0012505">
    <property type="term" value="C:endomembrane system"/>
    <property type="evidence" value="ECO:0007669"/>
    <property type="project" value="UniProtKB-SubCell"/>
</dbReference>
<evidence type="ECO:0000259" key="10">
    <source>
        <dbReference type="Pfam" id="PF01699"/>
    </source>
</evidence>
<dbReference type="Gene3D" id="1.20.1420.30">
    <property type="entry name" value="NCX, central ion-binding region"/>
    <property type="match status" value="2"/>
</dbReference>
<accession>A0A8J6N3E9</accession>
<evidence type="ECO:0000256" key="4">
    <source>
        <dbReference type="ARBA" id="ARBA00022692"/>
    </source>
</evidence>
<feature type="transmembrane region" description="Helical" evidence="9">
    <location>
        <begin position="130"/>
        <end position="149"/>
    </location>
</feature>
<keyword evidence="2 9" id="KW-0813">Transport</keyword>
<dbReference type="GO" id="GO:0016020">
    <property type="term" value="C:membrane"/>
    <property type="evidence" value="ECO:0007669"/>
    <property type="project" value="InterPro"/>
</dbReference>
<feature type="transmembrane region" description="Helical" evidence="9">
    <location>
        <begin position="9"/>
        <end position="26"/>
    </location>
</feature>
<organism evidence="11 12">
    <name type="scientific">Candidatus Desulfacyla euxinica</name>
    <dbReference type="NCBI Taxonomy" id="2841693"/>
    <lineage>
        <taxon>Bacteria</taxon>
        <taxon>Deltaproteobacteria</taxon>
        <taxon>Candidatus Desulfacyla</taxon>
    </lineage>
</organism>
<evidence type="ECO:0000313" key="11">
    <source>
        <dbReference type="EMBL" id="MBC8179356.1"/>
    </source>
</evidence>
<feature type="transmembrane region" description="Helical" evidence="9">
    <location>
        <begin position="64"/>
        <end position="89"/>
    </location>
</feature>
<evidence type="ECO:0000256" key="9">
    <source>
        <dbReference type="RuleBase" id="RU365028"/>
    </source>
</evidence>
<keyword evidence="7 9" id="KW-0406">Ion transport</keyword>
<feature type="transmembrane region" description="Helical" evidence="9">
    <location>
        <begin position="250"/>
        <end position="268"/>
    </location>
</feature>
<dbReference type="PANTHER" id="PTHR31503:SF22">
    <property type="entry name" value="VACUOLAR CALCIUM ION TRANSPORTER"/>
    <property type="match status" value="1"/>
</dbReference>
<feature type="transmembrane region" description="Helical" evidence="9">
    <location>
        <begin position="32"/>
        <end position="52"/>
    </location>
</feature>
<sequence length="369" mass="39558">MKTLLKPGINWLIIFIPISVLINYVPALKNDIALFICSCMAMVVLSSLISTATEHLAARIGAKIGGLLNATFSNLPEIIFGTVALYHGLIELVKAAMTGAIIGNLLFVLGHSMLAGGLKNGPQRFSVTRVSDFSTGLIIASLALFIPTVYQEVARGAVDGLSHDETMAISLWIAVMLFLSYIGSLIYTLFAKADPVTEEREDEPAEEPKGEKPWSKKKSGIVLGVSSFLIAVISDYVANSVTVVENAFGLTHLFMGVVVIAIIGNVAAQTTAVRMAIKNKMDLCIEVAVNASSQVALLVVPLLVFASYIFGNPFTLHFGYHEIVAVAGAVLLTTQICLDGKSNWLNGLQMLVLYTIIAVLFYFSPEMAG</sequence>
<feature type="transmembrane region" description="Helical" evidence="9">
    <location>
        <begin position="317"/>
        <end position="338"/>
    </location>
</feature>
<comment type="subcellular location">
    <subcellularLocation>
        <location evidence="1">Endomembrane system</location>
        <topology evidence="1">Multi-pass membrane protein</topology>
    </subcellularLocation>
</comment>
<dbReference type="GO" id="GO:0015369">
    <property type="term" value="F:calcium:proton antiporter activity"/>
    <property type="evidence" value="ECO:0007669"/>
    <property type="project" value="UniProtKB-UniRule"/>
</dbReference>
<reference evidence="11 12" key="1">
    <citation type="submission" date="2020-08" db="EMBL/GenBank/DDBJ databases">
        <title>Bridging the membrane lipid divide: bacteria of the FCB group superphylum have the potential to synthesize archaeal ether lipids.</title>
        <authorList>
            <person name="Villanueva L."/>
            <person name="Von Meijenfeldt F.A.B."/>
            <person name="Westbye A.B."/>
            <person name="Yadav S."/>
            <person name="Hopmans E.C."/>
            <person name="Dutilh B.E."/>
            <person name="Sinninghe Damste J.S."/>
        </authorList>
    </citation>
    <scope>NUCLEOTIDE SEQUENCE [LARGE SCALE GENOMIC DNA]</scope>
    <source>
        <strain evidence="11">NIOZ-UU27</strain>
    </source>
</reference>
<evidence type="ECO:0000256" key="2">
    <source>
        <dbReference type="ARBA" id="ARBA00022448"/>
    </source>
</evidence>
<feature type="transmembrane region" description="Helical" evidence="9">
    <location>
        <begin position="289"/>
        <end position="311"/>
    </location>
</feature>
<dbReference type="EMBL" id="JACNJD010000377">
    <property type="protein sequence ID" value="MBC8179356.1"/>
    <property type="molecule type" value="Genomic_DNA"/>
</dbReference>
<comment type="function">
    <text evidence="9">Ca(+)/H(+) antiporter that extrudes calcium in exchange for external protons.</text>
</comment>
<feature type="transmembrane region" description="Helical" evidence="9">
    <location>
        <begin position="219"/>
        <end position="238"/>
    </location>
</feature>
<evidence type="ECO:0000256" key="3">
    <source>
        <dbReference type="ARBA" id="ARBA00022568"/>
    </source>
</evidence>